<organism evidence="2 3">
    <name type="scientific">Cnuella takakiae</name>
    <dbReference type="NCBI Taxonomy" id="1302690"/>
    <lineage>
        <taxon>Bacteria</taxon>
        <taxon>Pseudomonadati</taxon>
        <taxon>Bacteroidota</taxon>
        <taxon>Chitinophagia</taxon>
        <taxon>Chitinophagales</taxon>
        <taxon>Chitinophagaceae</taxon>
        <taxon>Cnuella</taxon>
    </lineage>
</organism>
<dbReference type="InterPro" id="IPR051783">
    <property type="entry name" value="NAD(P)-dependent_oxidoreduct"/>
</dbReference>
<dbReference type="Gene3D" id="3.40.50.720">
    <property type="entry name" value="NAD(P)-binding Rossmann-like Domain"/>
    <property type="match status" value="1"/>
</dbReference>
<dbReference type="EMBL" id="FQUO01000017">
    <property type="protein sequence ID" value="SHG08141.1"/>
    <property type="molecule type" value="Genomic_DNA"/>
</dbReference>
<dbReference type="Proteomes" id="UP000184368">
    <property type="component" value="Unassembled WGS sequence"/>
</dbReference>
<name>A0A1M5GWN7_9BACT</name>
<dbReference type="OrthoDB" id="9803111at2"/>
<dbReference type="InterPro" id="IPR036291">
    <property type="entry name" value="NAD(P)-bd_dom_sf"/>
</dbReference>
<dbReference type="SUPFAM" id="SSF51735">
    <property type="entry name" value="NAD(P)-binding Rossmann-fold domains"/>
    <property type="match status" value="1"/>
</dbReference>
<feature type="domain" description="NAD-dependent epimerase/dehydratase" evidence="1">
    <location>
        <begin position="4"/>
        <end position="149"/>
    </location>
</feature>
<dbReference type="PANTHER" id="PTHR48079:SF6">
    <property type="entry name" value="NAD(P)-BINDING DOMAIN-CONTAINING PROTEIN-RELATED"/>
    <property type="match status" value="1"/>
</dbReference>
<dbReference type="PANTHER" id="PTHR48079">
    <property type="entry name" value="PROTEIN YEEZ"/>
    <property type="match status" value="1"/>
</dbReference>
<proteinExistence type="predicted"/>
<dbReference type="AlphaFoldDB" id="A0A1M5GWN7"/>
<gene>
    <name evidence="2" type="ORF">SAMN05444008_11790</name>
</gene>
<evidence type="ECO:0000259" key="1">
    <source>
        <dbReference type="Pfam" id="PF01370"/>
    </source>
</evidence>
<keyword evidence="3" id="KW-1185">Reference proteome</keyword>
<dbReference type="Pfam" id="PF01370">
    <property type="entry name" value="Epimerase"/>
    <property type="match status" value="1"/>
</dbReference>
<reference evidence="2 3" key="1">
    <citation type="submission" date="2016-11" db="EMBL/GenBank/DDBJ databases">
        <authorList>
            <person name="Jaros S."/>
            <person name="Januszkiewicz K."/>
            <person name="Wedrychowicz H."/>
        </authorList>
    </citation>
    <scope>NUCLEOTIDE SEQUENCE [LARGE SCALE GENOMIC DNA]</scope>
    <source>
        <strain evidence="2 3">DSM 26897</strain>
    </source>
</reference>
<dbReference type="GO" id="GO:0004029">
    <property type="term" value="F:aldehyde dehydrogenase (NAD+) activity"/>
    <property type="evidence" value="ECO:0007669"/>
    <property type="project" value="TreeGrafter"/>
</dbReference>
<dbReference type="GO" id="GO:0005737">
    <property type="term" value="C:cytoplasm"/>
    <property type="evidence" value="ECO:0007669"/>
    <property type="project" value="TreeGrafter"/>
</dbReference>
<evidence type="ECO:0000313" key="3">
    <source>
        <dbReference type="Proteomes" id="UP000184368"/>
    </source>
</evidence>
<sequence length="150" mass="16731">MKLFLTGATGYVGHRLALHAAKRGYQVQALVRNLQRNLPRHPNIRFFTGDITDAASVDRAMEGCQQVIHAAALARYYHPRASEFFRVNVGGTHHVLEAALRQGISRLVFTSTCAVLGPSYGRPVTETDTRLRPFDNDYEVSKYCAEQLVA</sequence>
<dbReference type="InterPro" id="IPR001509">
    <property type="entry name" value="Epimerase_deHydtase"/>
</dbReference>
<accession>A0A1M5GWN7</accession>
<evidence type="ECO:0000313" key="2">
    <source>
        <dbReference type="EMBL" id="SHG08141.1"/>
    </source>
</evidence>
<dbReference type="STRING" id="1302690.BUE76_02335"/>
<protein>
    <submittedName>
        <fullName evidence="2">NAD dependent epimerase/dehydratase family protein</fullName>
    </submittedName>
</protein>